<dbReference type="EMBL" id="AP024483">
    <property type="protein sequence ID" value="BCS83689.1"/>
    <property type="molecule type" value="Genomic_DNA"/>
</dbReference>
<evidence type="ECO:0000313" key="7">
    <source>
        <dbReference type="Proteomes" id="UP001321479"/>
    </source>
</evidence>
<evidence type="ECO:0000313" key="6">
    <source>
        <dbReference type="EMBL" id="BCS83689.1"/>
    </source>
</evidence>
<sequence length="175" mass="20635">MINTQVVKPIKHCATCNIYSRIMKTCSGCQNIYYCSEDCQRKNWSNHKNYCGKNCEQPKCIKNNFKDAMIWFDNLLKLSQYRRWKITSRNEFIIITIKNINELTCDINKINKLCDKIVTKSNINQLYPILKTLSAAKDYQCIIDKYNRNRKKYVLVFIVVVVGDSCINILRIAER</sequence>
<keyword evidence="2" id="KW-0863">Zinc-finger</keyword>
<dbReference type="InterPro" id="IPR002893">
    <property type="entry name" value="Znf_MYND"/>
</dbReference>
<dbReference type="Proteomes" id="UP001321479">
    <property type="component" value="Segment"/>
</dbReference>
<feature type="domain" description="MYND-type" evidence="5">
    <location>
        <begin position="13"/>
        <end position="51"/>
    </location>
</feature>
<organism evidence="6 7">
    <name type="scientific">Cotonvirus japonicus</name>
    <dbReference type="NCBI Taxonomy" id="2811091"/>
    <lineage>
        <taxon>Viruses</taxon>
        <taxon>Varidnaviria</taxon>
        <taxon>Bamfordvirae</taxon>
        <taxon>Nucleocytoviricota</taxon>
        <taxon>Megaviricetes</taxon>
        <taxon>Imitervirales</taxon>
        <taxon>Mimiviridae</taxon>
        <taxon>Megamimivirinae</taxon>
        <taxon>Cotonvirus</taxon>
        <taxon>Cotonvirus japonicum</taxon>
    </lineage>
</organism>
<keyword evidence="4" id="KW-1133">Transmembrane helix</keyword>
<dbReference type="GeneID" id="80558894"/>
<dbReference type="SUPFAM" id="SSF144232">
    <property type="entry name" value="HIT/MYND zinc finger-like"/>
    <property type="match status" value="1"/>
</dbReference>
<evidence type="ECO:0000256" key="4">
    <source>
        <dbReference type="SAM" id="Phobius"/>
    </source>
</evidence>
<dbReference type="Gene3D" id="6.10.140.2220">
    <property type="match status" value="1"/>
</dbReference>
<dbReference type="Pfam" id="PF01753">
    <property type="entry name" value="zf-MYND"/>
    <property type="match status" value="1"/>
</dbReference>
<keyword evidence="4" id="KW-0472">Membrane</keyword>
<keyword evidence="1" id="KW-0479">Metal-binding</keyword>
<evidence type="ECO:0000259" key="5">
    <source>
        <dbReference type="PROSITE" id="PS50865"/>
    </source>
</evidence>
<name>A0ABM7NU80_9VIRU</name>
<protein>
    <recommendedName>
        <fullName evidence="5">MYND-type domain-containing protein</fullName>
    </recommendedName>
</protein>
<evidence type="ECO:0000256" key="2">
    <source>
        <dbReference type="ARBA" id="ARBA00022771"/>
    </source>
</evidence>
<keyword evidence="3" id="KW-0862">Zinc</keyword>
<evidence type="ECO:0000256" key="3">
    <source>
        <dbReference type="ARBA" id="ARBA00022833"/>
    </source>
</evidence>
<dbReference type="RefSeq" id="YP_010842297.1">
    <property type="nucleotide sequence ID" value="NC_079139.1"/>
</dbReference>
<evidence type="ECO:0000256" key="1">
    <source>
        <dbReference type="ARBA" id="ARBA00022723"/>
    </source>
</evidence>
<keyword evidence="7" id="KW-1185">Reference proteome</keyword>
<feature type="transmembrane region" description="Helical" evidence="4">
    <location>
        <begin position="153"/>
        <end position="173"/>
    </location>
</feature>
<keyword evidence="4" id="KW-0812">Transmembrane</keyword>
<reference evidence="6 7" key="1">
    <citation type="submission" date="2021-02" db="EMBL/GenBank/DDBJ databases">
        <title>Cotonvirus japonicus, which uses Golgi apparatus of host cells for its virion factory, phylogenetically links tailed tupanvirus and icosahedral mimivirus.</title>
        <authorList>
            <person name="Takahashi H."/>
            <person name="Fukaya S."/>
            <person name="Song C."/>
            <person name="Murata K."/>
            <person name="Takemura M."/>
        </authorList>
    </citation>
    <scope>NUCLEOTIDE SEQUENCE [LARGE SCALE GENOMIC DNA]</scope>
</reference>
<accession>A0ABM7NU80</accession>
<proteinExistence type="predicted"/>
<dbReference type="PROSITE" id="PS50865">
    <property type="entry name" value="ZF_MYND_2"/>
    <property type="match status" value="1"/>
</dbReference>